<evidence type="ECO:0000313" key="3">
    <source>
        <dbReference type="EMBL" id="PBK69125.1"/>
    </source>
</evidence>
<feature type="coiled-coil region" evidence="1">
    <location>
        <begin position="144"/>
        <end position="210"/>
    </location>
</feature>
<dbReference type="AlphaFoldDB" id="A0A2H3BE31"/>
<feature type="region of interest" description="Disordered" evidence="2">
    <location>
        <begin position="390"/>
        <end position="440"/>
    </location>
</feature>
<evidence type="ECO:0000256" key="1">
    <source>
        <dbReference type="SAM" id="Coils"/>
    </source>
</evidence>
<feature type="coiled-coil region" evidence="1">
    <location>
        <begin position="80"/>
        <end position="107"/>
    </location>
</feature>
<name>A0A2H3BE31_9AGAR</name>
<dbReference type="SUPFAM" id="SSF58010">
    <property type="entry name" value="Fibrinogen coiled-coil and central regions"/>
    <property type="match status" value="1"/>
</dbReference>
<evidence type="ECO:0000313" key="4">
    <source>
        <dbReference type="Proteomes" id="UP000218334"/>
    </source>
</evidence>
<keyword evidence="1" id="KW-0175">Coiled coil</keyword>
<feature type="coiled-coil region" evidence="1">
    <location>
        <begin position="243"/>
        <end position="319"/>
    </location>
</feature>
<gene>
    <name evidence="3" type="ORF">ARMSODRAFT_1004413</name>
</gene>
<dbReference type="EMBL" id="KZ293430">
    <property type="protein sequence ID" value="PBK69125.1"/>
    <property type="molecule type" value="Genomic_DNA"/>
</dbReference>
<organism evidence="3 4">
    <name type="scientific">Armillaria solidipes</name>
    <dbReference type="NCBI Taxonomy" id="1076256"/>
    <lineage>
        <taxon>Eukaryota</taxon>
        <taxon>Fungi</taxon>
        <taxon>Dikarya</taxon>
        <taxon>Basidiomycota</taxon>
        <taxon>Agaricomycotina</taxon>
        <taxon>Agaricomycetes</taxon>
        <taxon>Agaricomycetidae</taxon>
        <taxon>Agaricales</taxon>
        <taxon>Marasmiineae</taxon>
        <taxon>Physalacriaceae</taxon>
        <taxon>Armillaria</taxon>
    </lineage>
</organism>
<reference evidence="4" key="1">
    <citation type="journal article" date="2017" name="Nat. Ecol. Evol.">
        <title>Genome expansion and lineage-specific genetic innovations in the forest pathogenic fungi Armillaria.</title>
        <authorList>
            <person name="Sipos G."/>
            <person name="Prasanna A.N."/>
            <person name="Walter M.C."/>
            <person name="O'Connor E."/>
            <person name="Balint B."/>
            <person name="Krizsan K."/>
            <person name="Kiss B."/>
            <person name="Hess J."/>
            <person name="Varga T."/>
            <person name="Slot J."/>
            <person name="Riley R."/>
            <person name="Boka B."/>
            <person name="Rigling D."/>
            <person name="Barry K."/>
            <person name="Lee J."/>
            <person name="Mihaltcheva S."/>
            <person name="LaButti K."/>
            <person name="Lipzen A."/>
            <person name="Waldron R."/>
            <person name="Moloney N.M."/>
            <person name="Sperisen C."/>
            <person name="Kredics L."/>
            <person name="Vagvoelgyi C."/>
            <person name="Patrignani A."/>
            <person name="Fitzpatrick D."/>
            <person name="Nagy I."/>
            <person name="Doyle S."/>
            <person name="Anderson J.B."/>
            <person name="Grigoriev I.V."/>
            <person name="Gueldener U."/>
            <person name="Muensterkoetter M."/>
            <person name="Nagy L.G."/>
        </authorList>
    </citation>
    <scope>NUCLEOTIDE SEQUENCE [LARGE SCALE GENOMIC DNA]</scope>
    <source>
        <strain evidence="4">28-4</strain>
    </source>
</reference>
<proteinExistence type="predicted"/>
<feature type="compositionally biased region" description="Polar residues" evidence="2">
    <location>
        <begin position="429"/>
        <end position="440"/>
    </location>
</feature>
<sequence length="440" mass="49357">MAPQSFTRGLEAQLPIYETSSNGNGKERAVYLDGSLKSQSCHCTSNSEFTTHFQKQEPCSESAGRVTTSSDAFIQPPQRSSELAAEVEHLTRQLDAARAREDRLTREKTNLISSHQREMDDLKIKFSEFKIKQDIDISLLDLEKTFLTRKVQKAESKLAQSKANVDDLKQLTQVLQTTIDKYRADSAAEVRDLKAQLDNDKKNISAEHQKTKATLQAFQSTTSSLQKHVHTAYAANRALENDTLRFKRESEAAKAKLEEYEATVETLRMRFAEMEAGMEAAKVESDRMRAELEEYCEGTAELEAENARLTSDLEAAEKRMHLVTMNNELLLQTVSDLRSPSPNIEGHSKADCEALQAEYVRLAEENLRLQERLQEYEEQEVEGAVFDYEDQSFDQIESDSHSSEGSVAQVDHSAGETLVEHDDPAHSLGASNKDGTPLGS</sequence>
<feature type="coiled-coil region" evidence="1">
    <location>
        <begin position="352"/>
        <end position="382"/>
    </location>
</feature>
<protein>
    <submittedName>
        <fullName evidence="3">Uncharacterized protein</fullName>
    </submittedName>
</protein>
<keyword evidence="4" id="KW-1185">Reference proteome</keyword>
<dbReference type="Proteomes" id="UP000218334">
    <property type="component" value="Unassembled WGS sequence"/>
</dbReference>
<evidence type="ECO:0000256" key="2">
    <source>
        <dbReference type="SAM" id="MobiDB-lite"/>
    </source>
</evidence>
<accession>A0A2H3BE31</accession>